<evidence type="ECO:0000313" key="5">
    <source>
        <dbReference type="Proteomes" id="UP000189796"/>
    </source>
</evidence>
<keyword evidence="1" id="KW-1133">Transmembrane helix</keyword>
<dbReference type="Proteomes" id="UP000189796">
    <property type="component" value="Chromosome I"/>
</dbReference>
<organism evidence="4 5">
    <name type="scientific">Bradyrhizobium erythrophlei</name>
    <dbReference type="NCBI Taxonomy" id="1437360"/>
    <lineage>
        <taxon>Bacteria</taxon>
        <taxon>Pseudomonadati</taxon>
        <taxon>Pseudomonadota</taxon>
        <taxon>Alphaproteobacteria</taxon>
        <taxon>Hyphomicrobiales</taxon>
        <taxon>Nitrobacteraceae</taxon>
        <taxon>Bradyrhizobium</taxon>
    </lineage>
</organism>
<name>A0A1M5TBQ4_9BRAD</name>
<feature type="domain" description="Ice-binding protein C-terminal" evidence="3">
    <location>
        <begin position="170"/>
        <end position="195"/>
    </location>
</feature>
<dbReference type="NCBIfam" id="TIGR02595">
    <property type="entry name" value="PEP_CTERM"/>
    <property type="match status" value="1"/>
</dbReference>
<dbReference type="OrthoDB" id="8558695at2"/>
<reference evidence="4 5" key="1">
    <citation type="submission" date="2016-11" db="EMBL/GenBank/DDBJ databases">
        <authorList>
            <person name="Jaros S."/>
            <person name="Januszkiewicz K."/>
            <person name="Wedrychowicz H."/>
        </authorList>
    </citation>
    <scope>NUCLEOTIDE SEQUENCE [LARGE SCALE GENOMIC DNA]</scope>
    <source>
        <strain evidence="4 5">GAS138</strain>
    </source>
</reference>
<dbReference type="Pfam" id="PF07589">
    <property type="entry name" value="PEP-CTERM"/>
    <property type="match status" value="1"/>
</dbReference>
<proteinExistence type="predicted"/>
<keyword evidence="1" id="KW-0812">Transmembrane</keyword>
<evidence type="ECO:0000256" key="2">
    <source>
        <dbReference type="SAM" id="SignalP"/>
    </source>
</evidence>
<dbReference type="InterPro" id="IPR013424">
    <property type="entry name" value="Ice-binding_C"/>
</dbReference>
<evidence type="ECO:0000256" key="1">
    <source>
        <dbReference type="SAM" id="Phobius"/>
    </source>
</evidence>
<accession>A0A1M5TBQ4</accession>
<dbReference type="NCBIfam" id="NF035944">
    <property type="entry name" value="PEPxxWA-CTERM"/>
    <property type="match status" value="1"/>
</dbReference>
<evidence type="ECO:0000259" key="3">
    <source>
        <dbReference type="Pfam" id="PF07589"/>
    </source>
</evidence>
<sequence>MRTKILFVVAIGSFFSLMGVQAQAGLINADSTVDIFFGSQTSQPYGSTVFNAGTPGPFSLSAPIPSTNLHNTEPFNISADAGFWFSDTTVTIYNNASPPLQFADPYTTFDFKFTNENISSVAIDQSTAADFLPATLTLLGPDEFTVFINGADPAYLDTLVIDVTTGSVGAVPEPSTWAMMILGFAGVGFMAYRRKSKPALMAA</sequence>
<feature type="transmembrane region" description="Helical" evidence="1">
    <location>
        <begin position="175"/>
        <end position="192"/>
    </location>
</feature>
<feature type="signal peptide" evidence="2">
    <location>
        <begin position="1"/>
        <end position="24"/>
    </location>
</feature>
<feature type="chain" id="PRO_5009913904" evidence="2">
    <location>
        <begin position="25"/>
        <end position="203"/>
    </location>
</feature>
<keyword evidence="2" id="KW-0732">Signal</keyword>
<gene>
    <name evidence="4" type="ORF">SAMN05443248_4941</name>
</gene>
<dbReference type="AlphaFoldDB" id="A0A1M5TBQ4"/>
<protein>
    <submittedName>
        <fullName evidence="4">PEP-CTERM protein-sorting domain-containing protein</fullName>
    </submittedName>
</protein>
<dbReference type="EMBL" id="LT670817">
    <property type="protein sequence ID" value="SHH48116.1"/>
    <property type="molecule type" value="Genomic_DNA"/>
</dbReference>
<evidence type="ECO:0000313" key="4">
    <source>
        <dbReference type="EMBL" id="SHH48116.1"/>
    </source>
</evidence>
<keyword evidence="1" id="KW-0472">Membrane</keyword>